<name>A0A0A2F5D3_9PORP</name>
<comment type="caution">
    <text evidence="1">The sequence shown here is derived from an EMBL/GenBank/DDBJ whole genome shotgun (WGS) entry which is preliminary data.</text>
</comment>
<dbReference type="AlphaFoldDB" id="A0A0A2F5D3"/>
<dbReference type="RefSeq" id="WP_039421264.1">
    <property type="nucleotide sequence ID" value="NZ_JRAI01000059.1"/>
</dbReference>
<dbReference type="Proteomes" id="UP000030130">
    <property type="component" value="Unassembled WGS sequence"/>
</dbReference>
<protein>
    <submittedName>
        <fullName evidence="1">Uncharacterized protein</fullName>
    </submittedName>
</protein>
<organism evidence="1 2">
    <name type="scientific">Porphyromonas gulae</name>
    <dbReference type="NCBI Taxonomy" id="111105"/>
    <lineage>
        <taxon>Bacteria</taxon>
        <taxon>Pseudomonadati</taxon>
        <taxon>Bacteroidota</taxon>
        <taxon>Bacteroidia</taxon>
        <taxon>Bacteroidales</taxon>
        <taxon>Porphyromonadaceae</taxon>
        <taxon>Porphyromonas</taxon>
    </lineage>
</organism>
<evidence type="ECO:0000313" key="2">
    <source>
        <dbReference type="Proteomes" id="UP000030130"/>
    </source>
</evidence>
<proteinExistence type="predicted"/>
<evidence type="ECO:0000313" key="1">
    <source>
        <dbReference type="EMBL" id="KGN85252.1"/>
    </source>
</evidence>
<reference evidence="1 2" key="1">
    <citation type="submission" date="2014-08" db="EMBL/GenBank/DDBJ databases">
        <title>Porphyromonas gulae strain:COT-052_OH1451 Genome sequencing.</title>
        <authorList>
            <person name="Wallis C."/>
            <person name="Deusch O."/>
            <person name="O'Flynn C."/>
            <person name="Davis I."/>
            <person name="Jospin G."/>
            <person name="Darling A.E."/>
            <person name="Coil D.A."/>
            <person name="Alexiev A."/>
            <person name="Horsfall A."/>
            <person name="Kirkwood N."/>
            <person name="Harris S."/>
            <person name="Eisen J.A."/>
        </authorList>
    </citation>
    <scope>NUCLEOTIDE SEQUENCE [LARGE SCALE GENOMIC DNA]</scope>
    <source>
        <strain evidence="2">COT-052 OH1451</strain>
    </source>
</reference>
<gene>
    <name evidence="1" type="ORF">HR08_06655</name>
</gene>
<sequence>MLLQLDGIRIGSNSMSGGQIGGNTTYNTYNSESPYVEECHENDYKTTAGIQATVVELISMVRGKDEDIRRFIDMLQEKDTLIKTLI</sequence>
<accession>A0A0A2F5D3</accession>
<dbReference type="EMBL" id="JRAI01000059">
    <property type="protein sequence ID" value="KGN85252.1"/>
    <property type="molecule type" value="Genomic_DNA"/>
</dbReference>